<evidence type="ECO:0000313" key="1">
    <source>
        <dbReference type="EMBL" id="CAA74011.1"/>
    </source>
</evidence>
<protein>
    <submittedName>
        <fullName evidence="1">FLIP protein</fullName>
    </submittedName>
</protein>
<gene>
    <name evidence="1" type="primary">FLIP</name>
</gene>
<proteinExistence type="predicted"/>
<dbReference type="EMBL" id="Y13660">
    <property type="protein sequence ID" value="CAA74011.1"/>
    <property type="molecule type" value="Genomic_DNA"/>
</dbReference>
<name>O56959_SHV2</name>
<dbReference type="PROSITE" id="PS50168">
    <property type="entry name" value="DED"/>
    <property type="match status" value="2"/>
</dbReference>
<dbReference type="InterPro" id="IPR001875">
    <property type="entry name" value="DED_dom"/>
</dbReference>
<dbReference type="Gene3D" id="1.10.533.10">
    <property type="entry name" value="Death Domain, Fas"/>
    <property type="match status" value="2"/>
</dbReference>
<reference evidence="1" key="1">
    <citation type="journal article" date="1998" name="J. Virol.">
        <title>Herpesvirus saimiri transforms human T-cell clones to stable growth without inducing resistance to apoptosis.</title>
        <authorList>
            <person name="Kraft M.S."/>
            <person name="Henning G."/>
            <person name="Fickenscher H."/>
            <person name="Lengenfelder D."/>
            <person name="Tschopp J."/>
            <person name="Fleckenstein B."/>
            <person name="Meinl E."/>
        </authorList>
    </citation>
    <scope>NUCLEOTIDE SEQUENCE</scope>
</reference>
<organism evidence="1">
    <name type="scientific">Saimiriine herpesvirus 2</name>
    <name type="common">SaHV-2</name>
    <name type="synonym">Herpesvirus saimiri</name>
    <dbReference type="NCBI Taxonomy" id="10381"/>
    <lineage>
        <taxon>Viruses</taxon>
        <taxon>Duplodnaviria</taxon>
        <taxon>Heunggongvirae</taxon>
        <taxon>Peploviricota</taxon>
        <taxon>Herviviricetes</taxon>
        <taxon>Herpesvirales</taxon>
        <taxon>Orthoherpesviridae</taxon>
        <taxon>Gammaherpesvirinae</taxon>
        <taxon>Rhadinovirus</taxon>
        <taxon>Rhadinovirus saimiriinegamma2</taxon>
    </lineage>
</organism>
<dbReference type="InterPro" id="IPR011029">
    <property type="entry name" value="DEATH-like_dom_sf"/>
</dbReference>
<sequence length="167" mass="19203">MDLKTTVLHITDSFTEEEMYCLLFLINGCIPRNCNAVKISDLIIETLSKSTQWDICLTQCLYVLRKIELLLNLFQVTKEDVKQSFFTQLQLETHVLTLVNVNNNLTAKDEKRLCFILDQFFPRNVVASSVILCVFSNMLCEMPVLECLCQLKKCLKQIGRSDLAKTV</sequence>
<organismHost>
    <name type="scientific">Saimiri sciureus</name>
    <name type="common">Common squirrel monkey</name>
    <dbReference type="NCBI Taxonomy" id="9521"/>
</organismHost>
<accession>O56959</accession>
<dbReference type="SMART" id="SM00031">
    <property type="entry name" value="DED"/>
    <property type="match status" value="1"/>
</dbReference>